<sequence>MKPSVFLRAGLCLSASLLLPVLGWASGSEKASIEAARANNIGVALMNQQLLAKALAHFEQAHKADPNSIIPVINKGLALIYLRRLPEADATLVAASTMAPSNARVWYSLGLARFEAGNQEQALADFQHAAQIDPADADSHYYVAAVELALKDYAHASEEFQKAIDLTPLHASAQYGLARALQRSGKTDESRAHLQRFQEITQSKVGILFSTNYGEQGRYAMVQDMLAPPIAIGPMIPVKFVVGTSSEAASKSAPSAGVTGAGACIFEGDGGKAIVSLGSGGNAIHVHRVTTTGSTEEISAKETGLVLTGEGVSCAVGDYDNDGLPDLAVALSDHVEMFHNLGHGKFANTTAALGIHPLNRPTGLTFVDFDHDGDLDLYITGASSGVGAGPSVLWRNNGNSTFTEWTAPTAVGGTAETASATLSDINNDRAVDLVVTGKDSSPSIFENQREGAFKRVALYDDATLGATRGVLALDFNKDGWMDVAVTHVGAPGVSLWRNVEGKHFERASLPTDGIVEAWGLTAIDIDNDGWIDLAAIVKDSHGTRLRVFRSLGARGFEDVTESLGLSKLDLTGARSLLAADVNGDGAADLVIARGNVAPLVLLNVGGSKNHSLRITLTGLADNKLGLGTKVEVFVNGSSQKFEVAGASGYLGQGSAEIIAGLGQEDHVDVVRMLWPTGVPQDELDVSAVKPVAMTELDRRGSSCPVLFSWDGEKYQFVTDVIGAAVVGHWISPTARNESDSDEWIKVDGSMLRSRHGRLSLRFGEPMEEINYVDQLRLVAVDHPEGTEVYPDERFLSERPFASGIAVLASSQRRLPAGAWGDRGEDVLPLLTHRDHEYVRDFENLNYVGFAKEHSLTLDLGEWSPERPLRLFLSGFIEYFSASSMYAAWQAGLTPRAPTVEAQMPDGSWKKIIDDMGFPAGLPRTIVVDLTGKLPPQTTRIRISTNLQIYWDQVLVDNAANATEGIRQTELSLASASLAFRGYPKQIDGRTPGDLTYDYQTISATGPFQWQRGNYTRYGTVTQLLKAKDDQFVIFGSGEEIDAEFSDAALPTLPPHWKRDYFFYADGFVKDMDFYEALPFTVSQMPFHGMSTYPYPKNEHYPETGNTLDYRLDWNDRFETGDRTQLFQFHYVPTVSEPVTR</sequence>
<dbReference type="Pfam" id="PF13517">
    <property type="entry name" value="FG-GAP_3"/>
    <property type="match status" value="3"/>
</dbReference>
<gene>
    <name evidence="5" type="ORF">HDF17_000377</name>
</gene>
<comment type="caution">
    <text evidence="5">The sequence shown here is derived from an EMBL/GenBank/DDBJ whole genome shotgun (WGS) entry which is preliminary data.</text>
</comment>
<organism evidence="5 6">
    <name type="scientific">Granulicella arctica</name>
    <dbReference type="NCBI Taxonomy" id="940613"/>
    <lineage>
        <taxon>Bacteria</taxon>
        <taxon>Pseudomonadati</taxon>
        <taxon>Acidobacteriota</taxon>
        <taxon>Terriglobia</taxon>
        <taxon>Terriglobales</taxon>
        <taxon>Acidobacteriaceae</taxon>
        <taxon>Granulicella</taxon>
    </lineage>
</organism>
<dbReference type="SUPFAM" id="SSF48452">
    <property type="entry name" value="TPR-like"/>
    <property type="match status" value="1"/>
</dbReference>
<keyword evidence="6" id="KW-1185">Reference proteome</keyword>
<accession>A0A7Y9PE90</accession>
<feature type="signal peptide" evidence="3">
    <location>
        <begin position="1"/>
        <end position="25"/>
    </location>
</feature>
<dbReference type="AlphaFoldDB" id="A0A7Y9PE90"/>
<dbReference type="PROSITE" id="PS50293">
    <property type="entry name" value="TPR_REGION"/>
    <property type="match status" value="1"/>
</dbReference>
<dbReference type="InterPro" id="IPR013517">
    <property type="entry name" value="FG-GAP"/>
</dbReference>
<feature type="domain" description="ASPIC/UnbV" evidence="4">
    <location>
        <begin position="625"/>
        <end position="685"/>
    </location>
</feature>
<dbReference type="Gene3D" id="2.130.10.130">
    <property type="entry name" value="Integrin alpha, N-terminal"/>
    <property type="match status" value="2"/>
</dbReference>
<dbReference type="PANTHER" id="PTHR46580:SF4">
    <property type="entry name" value="ATP_GTP-BINDING PROTEIN"/>
    <property type="match status" value="1"/>
</dbReference>
<dbReference type="PROSITE" id="PS50005">
    <property type="entry name" value="TPR"/>
    <property type="match status" value="3"/>
</dbReference>
<dbReference type="SMART" id="SM00028">
    <property type="entry name" value="TPR"/>
    <property type="match status" value="5"/>
</dbReference>
<feature type="repeat" description="TPR" evidence="2">
    <location>
        <begin position="137"/>
        <end position="170"/>
    </location>
</feature>
<keyword evidence="1 3" id="KW-0732">Signal</keyword>
<evidence type="ECO:0000259" key="4">
    <source>
        <dbReference type="Pfam" id="PF07593"/>
    </source>
</evidence>
<dbReference type="InterPro" id="IPR028994">
    <property type="entry name" value="Integrin_alpha_N"/>
</dbReference>
<evidence type="ECO:0000256" key="2">
    <source>
        <dbReference type="PROSITE-ProRule" id="PRU00339"/>
    </source>
</evidence>
<protein>
    <submittedName>
        <fullName evidence="5">Tetratricopeptide (TPR) repeat protein</fullName>
    </submittedName>
</protein>
<proteinExistence type="predicted"/>
<dbReference type="Gene3D" id="1.25.40.10">
    <property type="entry name" value="Tetratricopeptide repeat domain"/>
    <property type="match status" value="2"/>
</dbReference>
<evidence type="ECO:0000256" key="1">
    <source>
        <dbReference type="ARBA" id="ARBA00022729"/>
    </source>
</evidence>
<dbReference type="InterPro" id="IPR011519">
    <property type="entry name" value="UnbV_ASPIC"/>
</dbReference>
<dbReference type="Pfam" id="PF07593">
    <property type="entry name" value="UnbV_ASPIC"/>
    <property type="match status" value="1"/>
</dbReference>
<dbReference type="EMBL" id="JACCCW010000001">
    <property type="protein sequence ID" value="NYF78090.1"/>
    <property type="molecule type" value="Genomic_DNA"/>
</dbReference>
<evidence type="ECO:0000256" key="3">
    <source>
        <dbReference type="SAM" id="SignalP"/>
    </source>
</evidence>
<dbReference type="RefSeq" id="WP_348640768.1">
    <property type="nucleotide sequence ID" value="NZ_JACCCW010000001.1"/>
</dbReference>
<evidence type="ECO:0000313" key="5">
    <source>
        <dbReference type="EMBL" id="NYF78090.1"/>
    </source>
</evidence>
<dbReference type="PANTHER" id="PTHR46580">
    <property type="entry name" value="SENSOR KINASE-RELATED"/>
    <property type="match status" value="1"/>
</dbReference>
<dbReference type="Proteomes" id="UP000589520">
    <property type="component" value="Unassembled WGS sequence"/>
</dbReference>
<feature type="chain" id="PRO_5030767097" evidence="3">
    <location>
        <begin position="26"/>
        <end position="1140"/>
    </location>
</feature>
<evidence type="ECO:0000313" key="6">
    <source>
        <dbReference type="Proteomes" id="UP000589520"/>
    </source>
</evidence>
<dbReference type="InterPro" id="IPR019734">
    <property type="entry name" value="TPR_rpt"/>
</dbReference>
<feature type="repeat" description="TPR" evidence="2">
    <location>
        <begin position="103"/>
        <end position="136"/>
    </location>
</feature>
<dbReference type="InterPro" id="IPR011990">
    <property type="entry name" value="TPR-like_helical_dom_sf"/>
</dbReference>
<feature type="repeat" description="TPR" evidence="2">
    <location>
        <begin position="35"/>
        <end position="68"/>
    </location>
</feature>
<name>A0A7Y9PE90_9BACT</name>
<dbReference type="Pfam" id="PF13432">
    <property type="entry name" value="TPR_16"/>
    <property type="match status" value="2"/>
</dbReference>
<reference evidence="5 6" key="1">
    <citation type="submission" date="2020-07" db="EMBL/GenBank/DDBJ databases">
        <title>Genomic Encyclopedia of Type Strains, Phase IV (KMG-V): Genome sequencing to study the core and pangenomes of soil and plant-associated prokaryotes.</title>
        <authorList>
            <person name="Whitman W."/>
        </authorList>
    </citation>
    <scope>NUCLEOTIDE SEQUENCE [LARGE SCALE GENOMIC DNA]</scope>
    <source>
        <strain evidence="5 6">X4EP2</strain>
    </source>
</reference>
<dbReference type="SUPFAM" id="SSF69318">
    <property type="entry name" value="Integrin alpha N-terminal domain"/>
    <property type="match status" value="2"/>
</dbReference>
<keyword evidence="2" id="KW-0802">TPR repeat</keyword>